<sequence length="32" mass="3928">MISSFMWYWCINKFINFVKFLLLCHSCHNLST</sequence>
<reference evidence="1" key="1">
    <citation type="submission" date="2018-02" db="EMBL/GenBank/DDBJ databases">
        <title>Rhizophora mucronata_Transcriptome.</title>
        <authorList>
            <person name="Meera S.P."/>
            <person name="Sreeshan A."/>
            <person name="Augustine A."/>
        </authorList>
    </citation>
    <scope>NUCLEOTIDE SEQUENCE</scope>
    <source>
        <tissue evidence="1">Leaf</tissue>
    </source>
</reference>
<accession>A0A2P2IY24</accession>
<evidence type="ECO:0000313" key="1">
    <source>
        <dbReference type="EMBL" id="MBW86120.1"/>
    </source>
</evidence>
<organism evidence="1">
    <name type="scientific">Rhizophora mucronata</name>
    <name type="common">Asiatic mangrove</name>
    <dbReference type="NCBI Taxonomy" id="61149"/>
    <lineage>
        <taxon>Eukaryota</taxon>
        <taxon>Viridiplantae</taxon>
        <taxon>Streptophyta</taxon>
        <taxon>Embryophyta</taxon>
        <taxon>Tracheophyta</taxon>
        <taxon>Spermatophyta</taxon>
        <taxon>Magnoliopsida</taxon>
        <taxon>eudicotyledons</taxon>
        <taxon>Gunneridae</taxon>
        <taxon>Pentapetalae</taxon>
        <taxon>rosids</taxon>
        <taxon>fabids</taxon>
        <taxon>Malpighiales</taxon>
        <taxon>Rhizophoraceae</taxon>
        <taxon>Rhizophora</taxon>
    </lineage>
</organism>
<name>A0A2P2IY24_RHIMU</name>
<dbReference type="EMBL" id="GGEC01005637">
    <property type="protein sequence ID" value="MBW86120.1"/>
    <property type="molecule type" value="Transcribed_RNA"/>
</dbReference>
<protein>
    <submittedName>
        <fullName evidence="1">Uncharacterized protein</fullName>
    </submittedName>
</protein>
<proteinExistence type="predicted"/>
<dbReference type="AlphaFoldDB" id="A0A2P2IY24"/>